<feature type="region of interest" description="Disordered" evidence="1">
    <location>
        <begin position="143"/>
        <end position="174"/>
    </location>
</feature>
<name>A0A8S3TK43_MYTED</name>
<feature type="compositionally biased region" description="Basic and acidic residues" evidence="1">
    <location>
        <begin position="143"/>
        <end position="161"/>
    </location>
</feature>
<dbReference type="EMBL" id="CAJPWZ010002162">
    <property type="protein sequence ID" value="CAG2231976.1"/>
    <property type="molecule type" value="Genomic_DNA"/>
</dbReference>
<keyword evidence="5" id="KW-1185">Reference proteome</keyword>
<evidence type="ECO:0000313" key="4">
    <source>
        <dbReference type="EMBL" id="CAG2231976.1"/>
    </source>
</evidence>
<feature type="signal peptide" evidence="3">
    <location>
        <begin position="1"/>
        <end position="16"/>
    </location>
</feature>
<protein>
    <submittedName>
        <fullName evidence="4">Uncharacterized protein</fullName>
    </submittedName>
</protein>
<gene>
    <name evidence="4" type="ORF">MEDL_44740</name>
</gene>
<evidence type="ECO:0000256" key="2">
    <source>
        <dbReference type="SAM" id="Phobius"/>
    </source>
</evidence>
<evidence type="ECO:0000313" key="5">
    <source>
        <dbReference type="Proteomes" id="UP000683360"/>
    </source>
</evidence>
<proteinExistence type="predicted"/>
<keyword evidence="2" id="KW-0472">Membrane</keyword>
<reference evidence="4" key="1">
    <citation type="submission" date="2021-03" db="EMBL/GenBank/DDBJ databases">
        <authorList>
            <person name="Bekaert M."/>
        </authorList>
    </citation>
    <scope>NUCLEOTIDE SEQUENCE</scope>
</reference>
<evidence type="ECO:0000256" key="1">
    <source>
        <dbReference type="SAM" id="MobiDB-lite"/>
    </source>
</evidence>
<evidence type="ECO:0000256" key="3">
    <source>
        <dbReference type="SAM" id="SignalP"/>
    </source>
</evidence>
<sequence length="351" mass="39178">MRVLGILAIAFVLTRGFQLDLHSCKPVENRDFKITELHCELTRNGLYTFNGERPQLQYIDTILINRVNEHSLIQIEKPGVLKTIREAIEVYVTDGVCFPTTTPMTTSIKLEETGEPEILEKTTDTMTTNIKLEETGEPEILEETTKQDDRSSFRPFHKSEHTTGPGVDTEHSSQDDIPSSIVWIYPTVTAIIDSFIYITVSLLTLTFAIMRRYPELRRFTPFLQPENLNQLDVQPMAPAQPMEPIQPIAPPQPMPPIQPLAPVQPMPPIQPMAPVQHTCITRSSSASSESVKDVLILLCGKDDSIENVRLLVHESILLANSIGARGQRLGNPSTETPAAKGMNVTFLPNFG</sequence>
<feature type="chain" id="PRO_5035946107" evidence="3">
    <location>
        <begin position="17"/>
        <end position="351"/>
    </location>
</feature>
<comment type="caution">
    <text evidence="4">The sequence shown here is derived from an EMBL/GenBank/DDBJ whole genome shotgun (WGS) entry which is preliminary data.</text>
</comment>
<dbReference type="AlphaFoldDB" id="A0A8S3TK43"/>
<keyword evidence="2" id="KW-1133">Transmembrane helix</keyword>
<accession>A0A8S3TK43</accession>
<organism evidence="4 5">
    <name type="scientific">Mytilus edulis</name>
    <name type="common">Blue mussel</name>
    <dbReference type="NCBI Taxonomy" id="6550"/>
    <lineage>
        <taxon>Eukaryota</taxon>
        <taxon>Metazoa</taxon>
        <taxon>Spiralia</taxon>
        <taxon>Lophotrochozoa</taxon>
        <taxon>Mollusca</taxon>
        <taxon>Bivalvia</taxon>
        <taxon>Autobranchia</taxon>
        <taxon>Pteriomorphia</taxon>
        <taxon>Mytilida</taxon>
        <taxon>Mytiloidea</taxon>
        <taxon>Mytilidae</taxon>
        <taxon>Mytilinae</taxon>
        <taxon>Mytilus</taxon>
    </lineage>
</organism>
<keyword evidence="3" id="KW-0732">Signal</keyword>
<feature type="transmembrane region" description="Helical" evidence="2">
    <location>
        <begin position="183"/>
        <end position="209"/>
    </location>
</feature>
<dbReference type="Proteomes" id="UP000683360">
    <property type="component" value="Unassembled WGS sequence"/>
</dbReference>
<dbReference type="OrthoDB" id="6203780at2759"/>
<keyword evidence="2" id="KW-0812">Transmembrane</keyword>